<protein>
    <submittedName>
        <fullName evidence="1">Uncharacterized protein</fullName>
    </submittedName>
</protein>
<dbReference type="EMBL" id="LR798237">
    <property type="protein sequence ID" value="CAB5212497.1"/>
    <property type="molecule type" value="Genomic_DNA"/>
</dbReference>
<evidence type="ECO:0000313" key="1">
    <source>
        <dbReference type="EMBL" id="CAB5212497.1"/>
    </source>
</evidence>
<gene>
    <name evidence="1" type="ORF">UFOVP187_23</name>
</gene>
<reference evidence="1" key="1">
    <citation type="submission" date="2020-05" db="EMBL/GenBank/DDBJ databases">
        <authorList>
            <person name="Chiriac C."/>
            <person name="Salcher M."/>
            <person name="Ghai R."/>
            <person name="Kavagutti S V."/>
        </authorList>
    </citation>
    <scope>NUCLEOTIDE SEQUENCE</scope>
</reference>
<name>A0A6J7WER7_9CAUD</name>
<organism evidence="1">
    <name type="scientific">uncultured Caudovirales phage</name>
    <dbReference type="NCBI Taxonomy" id="2100421"/>
    <lineage>
        <taxon>Viruses</taxon>
        <taxon>Duplodnaviria</taxon>
        <taxon>Heunggongvirae</taxon>
        <taxon>Uroviricota</taxon>
        <taxon>Caudoviricetes</taxon>
        <taxon>Peduoviridae</taxon>
        <taxon>Maltschvirus</taxon>
        <taxon>Maltschvirus maltsch</taxon>
    </lineage>
</organism>
<sequence length="87" mass="10568">MKKLIRVYDIKWFYNYEDHMDDQTKEEYDNTFNAEPTEMIVDVTDWDFGEIVDDVDSIEEDLSNYISGESGYYHEGFNWEYVKQINK</sequence>
<accession>A0A6J7WER7</accession>
<proteinExistence type="predicted"/>